<name>A0A835HYH8_9MAGN</name>
<dbReference type="SUPFAM" id="SSF88697">
    <property type="entry name" value="PUA domain-like"/>
    <property type="match status" value="1"/>
</dbReference>
<dbReference type="GO" id="GO:0042054">
    <property type="term" value="F:histone methyltransferase activity"/>
    <property type="evidence" value="ECO:0007669"/>
    <property type="project" value="TreeGrafter"/>
</dbReference>
<evidence type="ECO:0000313" key="6">
    <source>
        <dbReference type="EMBL" id="KAF9606708.1"/>
    </source>
</evidence>
<proteinExistence type="predicted"/>
<dbReference type="InterPro" id="IPR003105">
    <property type="entry name" value="SRA_YDG"/>
</dbReference>
<dbReference type="GO" id="GO:0005634">
    <property type="term" value="C:nucleus"/>
    <property type="evidence" value="ECO:0007669"/>
    <property type="project" value="UniProtKB-SubCell"/>
</dbReference>
<evidence type="ECO:0000256" key="1">
    <source>
        <dbReference type="ARBA" id="ARBA00004286"/>
    </source>
</evidence>
<reference evidence="6 7" key="1">
    <citation type="submission" date="2020-10" db="EMBL/GenBank/DDBJ databases">
        <title>The Coptis chinensis genome and diversification of protoberbering-type alkaloids.</title>
        <authorList>
            <person name="Wang B."/>
            <person name="Shu S."/>
            <person name="Song C."/>
            <person name="Liu Y."/>
        </authorList>
    </citation>
    <scope>NUCLEOTIDE SEQUENCE [LARGE SCALE GENOMIC DNA]</scope>
    <source>
        <strain evidence="6">HL-2020</strain>
        <tissue evidence="6">Leaf</tissue>
    </source>
</reference>
<feature type="domain" description="YDG" evidence="5">
    <location>
        <begin position="242"/>
        <end position="397"/>
    </location>
</feature>
<organism evidence="6 7">
    <name type="scientific">Coptis chinensis</name>
    <dbReference type="NCBI Taxonomy" id="261450"/>
    <lineage>
        <taxon>Eukaryota</taxon>
        <taxon>Viridiplantae</taxon>
        <taxon>Streptophyta</taxon>
        <taxon>Embryophyta</taxon>
        <taxon>Tracheophyta</taxon>
        <taxon>Spermatophyta</taxon>
        <taxon>Magnoliopsida</taxon>
        <taxon>Ranunculales</taxon>
        <taxon>Ranunculaceae</taxon>
        <taxon>Coptidoideae</taxon>
        <taxon>Coptis</taxon>
    </lineage>
</organism>
<dbReference type="InterPro" id="IPR051357">
    <property type="entry name" value="H3K9_HMTase_SUVAR3-9"/>
</dbReference>
<dbReference type="InterPro" id="IPR036987">
    <property type="entry name" value="SRA-YDG_sf"/>
</dbReference>
<dbReference type="AlphaFoldDB" id="A0A835HYH8"/>
<accession>A0A835HYH8</accession>
<evidence type="ECO:0000256" key="4">
    <source>
        <dbReference type="SAM" id="MobiDB-lite"/>
    </source>
</evidence>
<dbReference type="PROSITE" id="PS51015">
    <property type="entry name" value="YDG"/>
    <property type="match status" value="1"/>
</dbReference>
<dbReference type="SMART" id="SM00466">
    <property type="entry name" value="SRA"/>
    <property type="match status" value="1"/>
</dbReference>
<dbReference type="EMBL" id="JADFTS010000005">
    <property type="protein sequence ID" value="KAF9606708.1"/>
    <property type="molecule type" value="Genomic_DNA"/>
</dbReference>
<dbReference type="Pfam" id="PF02182">
    <property type="entry name" value="SAD_SRA"/>
    <property type="match status" value="1"/>
</dbReference>
<feature type="region of interest" description="Disordered" evidence="4">
    <location>
        <begin position="25"/>
        <end position="52"/>
    </location>
</feature>
<evidence type="ECO:0000256" key="3">
    <source>
        <dbReference type="PROSITE-ProRule" id="PRU00358"/>
    </source>
</evidence>
<keyword evidence="7" id="KW-1185">Reference proteome</keyword>
<dbReference type="OrthoDB" id="5792673at2759"/>
<evidence type="ECO:0000313" key="7">
    <source>
        <dbReference type="Proteomes" id="UP000631114"/>
    </source>
</evidence>
<sequence>MGDQKEDNETVLLLEQIIASERRVSSRLSSKKRPYYGSPSKTRIKAGNNNNSKLSYPRTKGKLLHLMEEEEEEKGKCTTTTVTMVDCSEKVKYREGEWECVLNQAGEEVLGEVVTRNVPDLVPNLEAKSAHQRVKETIRIFNKYYLHLVQFCETRHDFDICAQDYLGLLCVEFVCDCRRAAEYPPDLREEEQRCRKVDDQVKNSRKSAKSKVNIGFMLLPVGIAYICMIDTKTILYPTKRYGALPGVEVGHQFYSRAEMVAVGLHSHWLNGIDSMGVAYGKLEEYKSHIFPLATSIVMSGVYEDDLDNSEDVVYTGQGGNNLLGDLRQVRDQVMLRGNLGLKNSMEQSVPVRVIRGLGCASSYTGKVYTYDGLYKVVQYWAEKGVSGFTVFKYRLRRIEGQPVLTTSQVQYIRAQAPRSLSELRGLVCNDISGGQEKFPVPASNMVDNPPVAPTGKFSHLI</sequence>
<dbReference type="PANTHER" id="PTHR45660:SF94">
    <property type="entry name" value="HISTONE-LYSINE N-METHYLTRANSFERASE, H3 LYSINE-9 SPECIFIC SUVH4"/>
    <property type="match status" value="1"/>
</dbReference>
<evidence type="ECO:0000256" key="2">
    <source>
        <dbReference type="ARBA" id="ARBA00023242"/>
    </source>
</evidence>
<comment type="subcellular location">
    <subcellularLocation>
        <location evidence="1">Chromosome</location>
    </subcellularLocation>
    <subcellularLocation>
        <location evidence="3">Nucleus</location>
    </subcellularLocation>
</comment>
<keyword evidence="2 3" id="KW-0539">Nucleus</keyword>
<dbReference type="Gene3D" id="2.30.280.10">
    <property type="entry name" value="SRA-YDG"/>
    <property type="match status" value="1"/>
</dbReference>
<dbReference type="GO" id="GO:0003690">
    <property type="term" value="F:double-stranded DNA binding"/>
    <property type="evidence" value="ECO:0007669"/>
    <property type="project" value="TreeGrafter"/>
</dbReference>
<gene>
    <name evidence="6" type="ORF">IFM89_027752</name>
</gene>
<dbReference type="Proteomes" id="UP000631114">
    <property type="component" value="Unassembled WGS sequence"/>
</dbReference>
<dbReference type="GO" id="GO:0005694">
    <property type="term" value="C:chromosome"/>
    <property type="evidence" value="ECO:0007669"/>
    <property type="project" value="UniProtKB-SubCell"/>
</dbReference>
<protein>
    <recommendedName>
        <fullName evidence="5">YDG domain-containing protein</fullName>
    </recommendedName>
</protein>
<dbReference type="PANTHER" id="PTHR45660">
    <property type="entry name" value="HISTONE-LYSINE N-METHYLTRANSFERASE SETMAR"/>
    <property type="match status" value="1"/>
</dbReference>
<evidence type="ECO:0000259" key="5">
    <source>
        <dbReference type="PROSITE" id="PS51015"/>
    </source>
</evidence>
<dbReference type="InterPro" id="IPR015947">
    <property type="entry name" value="PUA-like_sf"/>
</dbReference>
<comment type="caution">
    <text evidence="6">The sequence shown here is derived from an EMBL/GenBank/DDBJ whole genome shotgun (WGS) entry which is preliminary data.</text>
</comment>